<gene>
    <name evidence="2" type="ORF">JKP34_11525</name>
</gene>
<protein>
    <recommendedName>
        <fullName evidence="4">Exosortase F system-associated protein</fullName>
    </recommendedName>
</protein>
<evidence type="ECO:0008006" key="4">
    <source>
        <dbReference type="Google" id="ProtNLM"/>
    </source>
</evidence>
<dbReference type="EMBL" id="JAERQG010000002">
    <property type="protein sequence ID" value="MBL0765885.1"/>
    <property type="molecule type" value="Genomic_DNA"/>
</dbReference>
<organism evidence="2 3">
    <name type="scientific">Marivirga atlantica</name>
    <dbReference type="NCBI Taxonomy" id="1548457"/>
    <lineage>
        <taxon>Bacteria</taxon>
        <taxon>Pseudomonadati</taxon>
        <taxon>Bacteroidota</taxon>
        <taxon>Cytophagia</taxon>
        <taxon>Cytophagales</taxon>
        <taxon>Marivirgaceae</taxon>
        <taxon>Marivirga</taxon>
    </lineage>
</organism>
<dbReference type="AlphaFoldDB" id="A0A937ABP2"/>
<evidence type="ECO:0000313" key="2">
    <source>
        <dbReference type="EMBL" id="MBL0765885.1"/>
    </source>
</evidence>
<evidence type="ECO:0000313" key="3">
    <source>
        <dbReference type="Proteomes" id="UP000642920"/>
    </source>
</evidence>
<reference evidence="2" key="1">
    <citation type="submission" date="2021-01" db="EMBL/GenBank/DDBJ databases">
        <title>Marivirga sp. nov., isolated from intertidal surface sediments.</title>
        <authorList>
            <person name="Zhang M."/>
        </authorList>
    </citation>
    <scope>NUCLEOTIDE SEQUENCE</scope>
    <source>
        <strain evidence="2">SM1354</strain>
    </source>
</reference>
<keyword evidence="1" id="KW-0472">Membrane</keyword>
<feature type="transmembrane region" description="Helical" evidence="1">
    <location>
        <begin position="81"/>
        <end position="100"/>
    </location>
</feature>
<evidence type="ECO:0000256" key="1">
    <source>
        <dbReference type="SAM" id="Phobius"/>
    </source>
</evidence>
<feature type="transmembrane region" description="Helical" evidence="1">
    <location>
        <begin position="15"/>
        <end position="34"/>
    </location>
</feature>
<feature type="transmembrane region" description="Helical" evidence="1">
    <location>
        <begin position="54"/>
        <end position="74"/>
    </location>
</feature>
<name>A0A937ABP2_9BACT</name>
<keyword evidence="3" id="KW-1185">Reference proteome</keyword>
<sequence>MLKSNQLQPDRSKRLALIVFCFICLGLVFIFQKFDYSQLILNEASFKTRFIFNRSLRFLMNDNLMLLLIYALFYQRKYVRFGLIVELFGLLFLLIPYFILRFSVTMDHMYISFLHRLIVNPTLMVLLIPAIYIQENKVNTGK</sequence>
<keyword evidence="1" id="KW-1133">Transmembrane helix</keyword>
<dbReference type="RefSeq" id="WP_201921335.1">
    <property type="nucleotide sequence ID" value="NZ_JAERQG010000002.1"/>
</dbReference>
<proteinExistence type="predicted"/>
<keyword evidence="1" id="KW-0812">Transmembrane</keyword>
<dbReference type="Proteomes" id="UP000642920">
    <property type="component" value="Unassembled WGS sequence"/>
</dbReference>
<feature type="transmembrane region" description="Helical" evidence="1">
    <location>
        <begin position="112"/>
        <end position="133"/>
    </location>
</feature>
<comment type="caution">
    <text evidence="2">The sequence shown here is derived from an EMBL/GenBank/DDBJ whole genome shotgun (WGS) entry which is preliminary data.</text>
</comment>
<accession>A0A937ABP2</accession>